<evidence type="ECO:0000313" key="1">
    <source>
        <dbReference type="EMBL" id="KAH3846674.1"/>
    </source>
</evidence>
<reference evidence="1" key="1">
    <citation type="journal article" date="2019" name="bioRxiv">
        <title>The Genome of the Zebra Mussel, Dreissena polymorpha: A Resource for Invasive Species Research.</title>
        <authorList>
            <person name="McCartney M.A."/>
            <person name="Auch B."/>
            <person name="Kono T."/>
            <person name="Mallez S."/>
            <person name="Zhang Y."/>
            <person name="Obille A."/>
            <person name="Becker A."/>
            <person name="Abrahante J.E."/>
            <person name="Garbe J."/>
            <person name="Badalamenti J.P."/>
            <person name="Herman A."/>
            <person name="Mangelson H."/>
            <person name="Liachko I."/>
            <person name="Sullivan S."/>
            <person name="Sone E.D."/>
            <person name="Koren S."/>
            <person name="Silverstein K.A.T."/>
            <person name="Beckman K.B."/>
            <person name="Gohl D.M."/>
        </authorList>
    </citation>
    <scope>NUCLEOTIDE SEQUENCE</scope>
    <source>
        <strain evidence="1">Duluth1</strain>
        <tissue evidence="1">Whole animal</tissue>
    </source>
</reference>
<dbReference type="AlphaFoldDB" id="A0A9D4QX03"/>
<comment type="caution">
    <text evidence="1">The sequence shown here is derived from an EMBL/GenBank/DDBJ whole genome shotgun (WGS) entry which is preliminary data.</text>
</comment>
<protein>
    <submittedName>
        <fullName evidence="1">Uncharacterized protein</fullName>
    </submittedName>
</protein>
<keyword evidence="2" id="KW-1185">Reference proteome</keyword>
<name>A0A9D4QX03_DREPO</name>
<dbReference type="PANTHER" id="PTHR46880:SF5">
    <property type="entry name" value="DUF4371 DOMAIN-CONTAINING PROTEIN"/>
    <property type="match status" value="1"/>
</dbReference>
<dbReference type="EMBL" id="JAIWYP010000003">
    <property type="protein sequence ID" value="KAH3846674.1"/>
    <property type="molecule type" value="Genomic_DNA"/>
</dbReference>
<sequence length="92" mass="10962">MNWNKNQQPLFDISAYWIANNELPFTLYPSVLDLQKINGVELVLSYKTDMACRRFMTFIYKDLQSVTDDLLKQSEGVSYHVRWRHRCVSLRT</sequence>
<accession>A0A9D4QX03</accession>
<organism evidence="1 2">
    <name type="scientific">Dreissena polymorpha</name>
    <name type="common">Zebra mussel</name>
    <name type="synonym">Mytilus polymorpha</name>
    <dbReference type="NCBI Taxonomy" id="45954"/>
    <lineage>
        <taxon>Eukaryota</taxon>
        <taxon>Metazoa</taxon>
        <taxon>Spiralia</taxon>
        <taxon>Lophotrochozoa</taxon>
        <taxon>Mollusca</taxon>
        <taxon>Bivalvia</taxon>
        <taxon>Autobranchia</taxon>
        <taxon>Heteroconchia</taxon>
        <taxon>Euheterodonta</taxon>
        <taxon>Imparidentia</taxon>
        <taxon>Neoheterodontei</taxon>
        <taxon>Myida</taxon>
        <taxon>Dreissenoidea</taxon>
        <taxon>Dreissenidae</taxon>
        <taxon>Dreissena</taxon>
    </lineage>
</organism>
<dbReference type="PANTHER" id="PTHR46880">
    <property type="entry name" value="RAS-ASSOCIATING DOMAIN-CONTAINING PROTEIN"/>
    <property type="match status" value="1"/>
</dbReference>
<reference evidence="1" key="2">
    <citation type="submission" date="2020-11" db="EMBL/GenBank/DDBJ databases">
        <authorList>
            <person name="McCartney M.A."/>
            <person name="Auch B."/>
            <person name="Kono T."/>
            <person name="Mallez S."/>
            <person name="Becker A."/>
            <person name="Gohl D.M."/>
            <person name="Silverstein K.A.T."/>
            <person name="Koren S."/>
            <person name="Bechman K.B."/>
            <person name="Herman A."/>
            <person name="Abrahante J.E."/>
            <person name="Garbe J."/>
        </authorList>
    </citation>
    <scope>NUCLEOTIDE SEQUENCE</scope>
    <source>
        <strain evidence="1">Duluth1</strain>
        <tissue evidence="1">Whole animal</tissue>
    </source>
</reference>
<proteinExistence type="predicted"/>
<dbReference type="Proteomes" id="UP000828390">
    <property type="component" value="Unassembled WGS sequence"/>
</dbReference>
<evidence type="ECO:0000313" key="2">
    <source>
        <dbReference type="Proteomes" id="UP000828390"/>
    </source>
</evidence>
<gene>
    <name evidence="1" type="ORF">DPMN_088976</name>
</gene>